<comment type="subcellular location">
    <subcellularLocation>
        <location evidence="1">Membrane</location>
        <topology evidence="1">Single-pass membrane protein</topology>
    </subcellularLocation>
</comment>
<organism evidence="7 8">
    <name type="scientific">Armillaria luteobubalina</name>
    <dbReference type="NCBI Taxonomy" id="153913"/>
    <lineage>
        <taxon>Eukaryota</taxon>
        <taxon>Fungi</taxon>
        <taxon>Dikarya</taxon>
        <taxon>Basidiomycota</taxon>
        <taxon>Agaricomycotina</taxon>
        <taxon>Agaricomycetes</taxon>
        <taxon>Agaricomycetidae</taxon>
        <taxon>Agaricales</taxon>
        <taxon>Marasmiineae</taxon>
        <taxon>Physalacriaceae</taxon>
        <taxon>Armillaria</taxon>
    </lineage>
</organism>
<feature type="compositionally biased region" description="Low complexity" evidence="5">
    <location>
        <begin position="368"/>
        <end position="380"/>
    </location>
</feature>
<dbReference type="PANTHER" id="PTHR15549:SF30">
    <property type="entry name" value="MID2 DOMAIN-CONTAINING PROTEIN"/>
    <property type="match status" value="1"/>
</dbReference>
<keyword evidence="3 6" id="KW-1133">Transmembrane helix</keyword>
<feature type="transmembrane region" description="Helical" evidence="6">
    <location>
        <begin position="173"/>
        <end position="195"/>
    </location>
</feature>
<evidence type="ECO:0000313" key="7">
    <source>
        <dbReference type="EMBL" id="KAK0495763.1"/>
    </source>
</evidence>
<evidence type="ECO:0000256" key="5">
    <source>
        <dbReference type="SAM" id="MobiDB-lite"/>
    </source>
</evidence>
<evidence type="ECO:0000256" key="1">
    <source>
        <dbReference type="ARBA" id="ARBA00004167"/>
    </source>
</evidence>
<comment type="caution">
    <text evidence="7">The sequence shown here is derived from an EMBL/GenBank/DDBJ whole genome shotgun (WGS) entry which is preliminary data.</text>
</comment>
<proteinExistence type="predicted"/>
<reference evidence="7" key="1">
    <citation type="submission" date="2023-06" db="EMBL/GenBank/DDBJ databases">
        <authorList>
            <consortium name="Lawrence Berkeley National Laboratory"/>
            <person name="Ahrendt S."/>
            <person name="Sahu N."/>
            <person name="Indic B."/>
            <person name="Wong-Bajracharya J."/>
            <person name="Merenyi Z."/>
            <person name="Ke H.-M."/>
            <person name="Monk M."/>
            <person name="Kocsube S."/>
            <person name="Drula E."/>
            <person name="Lipzen A."/>
            <person name="Balint B."/>
            <person name="Henrissat B."/>
            <person name="Andreopoulos B."/>
            <person name="Martin F.M."/>
            <person name="Harder C.B."/>
            <person name="Rigling D."/>
            <person name="Ford K.L."/>
            <person name="Foster G.D."/>
            <person name="Pangilinan J."/>
            <person name="Papanicolaou A."/>
            <person name="Barry K."/>
            <person name="LaButti K."/>
            <person name="Viragh M."/>
            <person name="Koriabine M."/>
            <person name="Yan M."/>
            <person name="Riley R."/>
            <person name="Champramary S."/>
            <person name="Plett K.L."/>
            <person name="Tsai I.J."/>
            <person name="Slot J."/>
            <person name="Sipos G."/>
            <person name="Plett J."/>
            <person name="Nagy L.G."/>
            <person name="Grigoriev I.V."/>
        </authorList>
    </citation>
    <scope>NUCLEOTIDE SEQUENCE</scope>
    <source>
        <strain evidence="7">HWK02</strain>
    </source>
</reference>
<evidence type="ECO:0000256" key="6">
    <source>
        <dbReference type="SAM" id="Phobius"/>
    </source>
</evidence>
<evidence type="ECO:0008006" key="9">
    <source>
        <dbReference type="Google" id="ProtNLM"/>
    </source>
</evidence>
<dbReference type="AlphaFoldDB" id="A0AA39UNL8"/>
<dbReference type="PANTHER" id="PTHR15549">
    <property type="entry name" value="PAIRED IMMUNOGLOBULIN-LIKE TYPE 2 RECEPTOR"/>
    <property type="match status" value="1"/>
</dbReference>
<evidence type="ECO:0000256" key="3">
    <source>
        <dbReference type="ARBA" id="ARBA00022989"/>
    </source>
</evidence>
<keyword evidence="2 6" id="KW-0812">Transmembrane</keyword>
<dbReference type="EMBL" id="JAUEPU010000017">
    <property type="protein sequence ID" value="KAK0495763.1"/>
    <property type="molecule type" value="Genomic_DNA"/>
</dbReference>
<name>A0AA39UNL8_9AGAR</name>
<keyword evidence="8" id="KW-1185">Reference proteome</keyword>
<dbReference type="InterPro" id="IPR051694">
    <property type="entry name" value="Immunoregulatory_rcpt-like"/>
</dbReference>
<feature type="compositionally biased region" description="Low complexity" evidence="5">
    <location>
        <begin position="27"/>
        <end position="54"/>
    </location>
</feature>
<dbReference type="GO" id="GO:0071944">
    <property type="term" value="C:cell periphery"/>
    <property type="evidence" value="ECO:0007669"/>
    <property type="project" value="UniProtKB-ARBA"/>
</dbReference>
<keyword evidence="4 6" id="KW-0472">Membrane</keyword>
<feature type="region of interest" description="Disordered" evidence="5">
    <location>
        <begin position="22"/>
        <end position="54"/>
    </location>
</feature>
<feature type="region of interest" description="Disordered" evidence="5">
    <location>
        <begin position="359"/>
        <end position="426"/>
    </location>
</feature>
<accession>A0AA39UNL8</accession>
<dbReference type="Proteomes" id="UP001175228">
    <property type="component" value="Unassembled WGS sequence"/>
</dbReference>
<protein>
    <recommendedName>
        <fullName evidence="9">Mid2 domain-containing protein</fullName>
    </recommendedName>
</protein>
<evidence type="ECO:0000256" key="4">
    <source>
        <dbReference type="ARBA" id="ARBA00023136"/>
    </source>
</evidence>
<sequence>MSHHQFERREWRKIHVNRQAMGGNLGSTTAGTTAATSAAAEATTSATSTSTSTSTDLGNHYNQLIHLDDPHFDLDLDIDHSFDDVDYIERFDHIHLGHIYLPQVVALHRLLVRLPQPTAVTTHVPTTTSSHSSVFTTETITKSTHASLSSSASASASASSTASADTGMSTGTIIGIGIGCLVGIAFVVIVIGFLIRRWRRHREEKDVFDASQFRSSAVLLDDDISMSGDSGRGGSGWNSHLRPPTMIERHVNNSPASVQSSSIVGPRPFNEMDIPSGGFDNDPFAAAAYSRDPSVISQQMGGHESYLNKQPSQIEAQLNRDSSQTYQADPFQQQQEAQYVDLNRVPSVGSAESVGVAVTTPSQEVSHDSFVASSTSSSESAKPAVTSPLAREFTQPDYAPTSQSAPPAHETVMASRHPCPCRLEEA</sequence>
<dbReference type="GO" id="GO:0016020">
    <property type="term" value="C:membrane"/>
    <property type="evidence" value="ECO:0007669"/>
    <property type="project" value="UniProtKB-SubCell"/>
</dbReference>
<evidence type="ECO:0000256" key="2">
    <source>
        <dbReference type="ARBA" id="ARBA00022692"/>
    </source>
</evidence>
<gene>
    <name evidence="7" type="ORF">EDD18DRAFT_1354262</name>
</gene>
<evidence type="ECO:0000313" key="8">
    <source>
        <dbReference type="Proteomes" id="UP001175228"/>
    </source>
</evidence>